<evidence type="ECO:0000313" key="3">
    <source>
        <dbReference type="Proteomes" id="UP000026962"/>
    </source>
</evidence>
<dbReference type="EnsemblPlants" id="OPUNC02G30960.1">
    <property type="protein sequence ID" value="OPUNC02G30960.1"/>
    <property type="gene ID" value="OPUNC02G30960"/>
</dbReference>
<keyword evidence="3" id="KW-1185">Reference proteome</keyword>
<feature type="region of interest" description="Disordered" evidence="1">
    <location>
        <begin position="1"/>
        <end position="42"/>
    </location>
</feature>
<protein>
    <submittedName>
        <fullName evidence="2">Uncharacterized protein</fullName>
    </submittedName>
</protein>
<organism evidence="2">
    <name type="scientific">Oryza punctata</name>
    <name type="common">Red rice</name>
    <dbReference type="NCBI Taxonomy" id="4537"/>
    <lineage>
        <taxon>Eukaryota</taxon>
        <taxon>Viridiplantae</taxon>
        <taxon>Streptophyta</taxon>
        <taxon>Embryophyta</taxon>
        <taxon>Tracheophyta</taxon>
        <taxon>Spermatophyta</taxon>
        <taxon>Magnoliopsida</taxon>
        <taxon>Liliopsida</taxon>
        <taxon>Poales</taxon>
        <taxon>Poaceae</taxon>
        <taxon>BOP clade</taxon>
        <taxon>Oryzoideae</taxon>
        <taxon>Oryzeae</taxon>
        <taxon>Oryzinae</taxon>
        <taxon>Oryza</taxon>
    </lineage>
</organism>
<accession>A0A0E0K5K4</accession>
<evidence type="ECO:0000256" key="1">
    <source>
        <dbReference type="SAM" id="MobiDB-lite"/>
    </source>
</evidence>
<reference evidence="2" key="2">
    <citation type="submission" date="2018-05" db="EMBL/GenBank/DDBJ databases">
        <title>OpunRS2 (Oryza punctata Reference Sequence Version 2).</title>
        <authorList>
            <person name="Zhang J."/>
            <person name="Kudrna D."/>
            <person name="Lee S."/>
            <person name="Talag J."/>
            <person name="Welchert J."/>
            <person name="Wing R.A."/>
        </authorList>
    </citation>
    <scope>NUCLEOTIDE SEQUENCE [LARGE SCALE GENOMIC DNA]</scope>
</reference>
<dbReference type="HOGENOM" id="CLU_2310689_0_0_1"/>
<feature type="compositionally biased region" description="Polar residues" evidence="1">
    <location>
        <begin position="33"/>
        <end position="42"/>
    </location>
</feature>
<dbReference type="AlphaFoldDB" id="A0A0E0K5K4"/>
<evidence type="ECO:0000313" key="2">
    <source>
        <dbReference type="EnsemblPlants" id="OPUNC02G30960.1"/>
    </source>
</evidence>
<reference evidence="2" key="1">
    <citation type="submission" date="2015-04" db="UniProtKB">
        <authorList>
            <consortium name="EnsemblPlants"/>
        </authorList>
    </citation>
    <scope>IDENTIFICATION</scope>
</reference>
<name>A0A0E0K5K4_ORYPU</name>
<dbReference type="Gramene" id="OPUNC02G30960.1">
    <property type="protein sequence ID" value="OPUNC02G30960.1"/>
    <property type="gene ID" value="OPUNC02G30960"/>
</dbReference>
<dbReference type="Proteomes" id="UP000026962">
    <property type="component" value="Chromosome 2"/>
</dbReference>
<proteinExistence type="predicted"/>
<sequence>MAAVRIVGAATMEEGEQATAKEQCSNGNGGLEYSTSGPRAQAQPQCQIWKEGGRGRGEAHRRWEKIFLVVGTGRRQRWRLPKSIVTIAAHTIWDPSLRHH</sequence>